<gene>
    <name evidence="3" type="ORF">Pmar_PMAR028383</name>
</gene>
<organism evidence="4">
    <name type="scientific">Perkinsus marinus (strain ATCC 50983 / TXsc)</name>
    <dbReference type="NCBI Taxonomy" id="423536"/>
    <lineage>
        <taxon>Eukaryota</taxon>
        <taxon>Sar</taxon>
        <taxon>Alveolata</taxon>
        <taxon>Perkinsozoa</taxon>
        <taxon>Perkinsea</taxon>
        <taxon>Perkinsida</taxon>
        <taxon>Perkinsidae</taxon>
        <taxon>Perkinsus</taxon>
    </lineage>
</organism>
<feature type="region of interest" description="Disordered" evidence="1">
    <location>
        <begin position="634"/>
        <end position="653"/>
    </location>
</feature>
<evidence type="ECO:0000256" key="1">
    <source>
        <dbReference type="SAM" id="MobiDB-lite"/>
    </source>
</evidence>
<dbReference type="CDD" id="cd16664">
    <property type="entry name" value="RING-Ubox_PUB"/>
    <property type="match status" value="1"/>
</dbReference>
<evidence type="ECO:0000313" key="3">
    <source>
        <dbReference type="EMBL" id="EER18109.1"/>
    </source>
</evidence>
<evidence type="ECO:0000259" key="2">
    <source>
        <dbReference type="PROSITE" id="PS51698"/>
    </source>
</evidence>
<protein>
    <recommendedName>
        <fullName evidence="2">U-box domain-containing protein</fullName>
    </recommendedName>
</protein>
<dbReference type="InterPro" id="IPR013083">
    <property type="entry name" value="Znf_RING/FYVE/PHD"/>
</dbReference>
<accession>C5KBN9</accession>
<feature type="domain" description="U-box" evidence="2">
    <location>
        <begin position="695"/>
        <end position="769"/>
    </location>
</feature>
<keyword evidence="4" id="KW-1185">Reference proteome</keyword>
<sequence length="775" mass="86706">MNPEHHHNDLGYKNTSTSSGWSHLVPNVVNCLSRDYYYNKKSASDTPQDRRVERKTPSAGIEVLKTTVSAAEQRMEDRQRAEDFLLFMDKAEAPQLAPSPLLSQSTLTTVTYSAETYHNDEEKPCLTKKERKPQLPLPSPAPLPPSRSAIPRAFKERSLDVGERQPVVVGPLVTVCSDEGDDVIGQTLCAIPPFLKGHSVAIRITVDDFTKINRGKDTPLSICVGLTTGPQLYRERGMVVSFCSSHSEIKHTRPREVSANTVNPQSLELEAAVISESRVRFHGERHFWIIWGEGLLFAVGLAGSRREVGSRLLLAADTASSEYTFGFNEHVSELICSIIEYDVVDSFGRCVCQHQRSHANTDILMKAFMTLIHNCLLYCSSHHQQLRQHLAIKSNIIPDILLPYIENILPVFMEADSSVGVKSIEWANLTSALQTLAIATFNVKTFRKPVCRLQRSELLSRVASLKQLKEAPVTLVILMKVAINCNYGASQHWDAFAEASRAAYDGMDETSPIDWDVPEDQARDGQKGKGAWLIKVRRPRGDYKSRRRNRRRWKRGNPFKRVSRVPDMDDMDDEEEGQQAGAQQDATRPDEGGDGEQAMIYNSEKMLVYDTRIKCAGLVGLGCQAEALADFAKEEDEGAPKATTEINQEETLEETNHSLLGDLPEIRKEKQGSPTSPSKPKHAVRIRRTSQMLVNAPAELKCALDGKIMTNPIRSPYGHVFEKKTLEKWFDSCGEVCPITEKALSIDDCQTAHDIKKAIVRYVKEKEEANLQNVA</sequence>
<dbReference type="InterPro" id="IPR045210">
    <property type="entry name" value="RING-Ubox_PUB"/>
</dbReference>
<feature type="region of interest" description="Disordered" evidence="1">
    <location>
        <begin position="118"/>
        <end position="149"/>
    </location>
</feature>
<dbReference type="GeneID" id="9048582"/>
<dbReference type="GO" id="GO:0004842">
    <property type="term" value="F:ubiquitin-protein transferase activity"/>
    <property type="evidence" value="ECO:0007669"/>
    <property type="project" value="InterPro"/>
</dbReference>
<name>C5KBN9_PERM5</name>
<dbReference type="PROSITE" id="PS51698">
    <property type="entry name" value="U_BOX"/>
    <property type="match status" value="1"/>
</dbReference>
<dbReference type="InParanoid" id="C5KBN9"/>
<dbReference type="Proteomes" id="UP000007800">
    <property type="component" value="Unassembled WGS sequence"/>
</dbReference>
<dbReference type="InterPro" id="IPR003613">
    <property type="entry name" value="Ubox_domain"/>
</dbReference>
<reference evidence="3 4" key="1">
    <citation type="submission" date="2008-07" db="EMBL/GenBank/DDBJ databases">
        <authorList>
            <person name="El-Sayed N."/>
            <person name="Caler E."/>
            <person name="Inman J."/>
            <person name="Amedeo P."/>
            <person name="Hass B."/>
            <person name="Wortman J."/>
        </authorList>
    </citation>
    <scope>NUCLEOTIDE SEQUENCE [LARGE SCALE GENOMIC DNA]</scope>
    <source>
        <strain evidence="4">ATCC 50983 / TXsc</strain>
    </source>
</reference>
<feature type="compositionally biased region" description="Pro residues" evidence="1">
    <location>
        <begin position="135"/>
        <end position="145"/>
    </location>
</feature>
<dbReference type="Gene3D" id="3.30.40.10">
    <property type="entry name" value="Zinc/RING finger domain, C3HC4 (zinc finger)"/>
    <property type="match status" value="1"/>
</dbReference>
<dbReference type="AlphaFoldDB" id="C5KBN9"/>
<feature type="compositionally biased region" description="Basic residues" evidence="1">
    <location>
        <begin position="545"/>
        <end position="563"/>
    </location>
</feature>
<dbReference type="OrthoDB" id="438224at2759"/>
<feature type="compositionally biased region" description="Basic and acidic residues" evidence="1">
    <location>
        <begin position="118"/>
        <end position="128"/>
    </location>
</feature>
<proteinExistence type="predicted"/>
<dbReference type="RefSeq" id="XP_002786313.1">
    <property type="nucleotide sequence ID" value="XM_002786267.1"/>
</dbReference>
<feature type="region of interest" description="Disordered" evidence="1">
    <location>
        <begin position="510"/>
        <end position="596"/>
    </location>
</feature>
<dbReference type="EMBL" id="GG671893">
    <property type="protein sequence ID" value="EER18109.1"/>
    <property type="molecule type" value="Genomic_DNA"/>
</dbReference>
<dbReference type="SMART" id="SM00504">
    <property type="entry name" value="Ubox"/>
    <property type="match status" value="1"/>
</dbReference>
<dbReference type="Pfam" id="PF04564">
    <property type="entry name" value="U-box"/>
    <property type="match status" value="1"/>
</dbReference>
<dbReference type="SUPFAM" id="SSF57850">
    <property type="entry name" value="RING/U-box"/>
    <property type="match status" value="1"/>
</dbReference>
<feature type="compositionally biased region" description="Acidic residues" evidence="1">
    <location>
        <begin position="568"/>
        <end position="577"/>
    </location>
</feature>
<dbReference type="GO" id="GO:0016567">
    <property type="term" value="P:protein ubiquitination"/>
    <property type="evidence" value="ECO:0007669"/>
    <property type="project" value="InterPro"/>
</dbReference>
<evidence type="ECO:0000313" key="4">
    <source>
        <dbReference type="Proteomes" id="UP000007800"/>
    </source>
</evidence>